<dbReference type="Proteomes" id="UP000261032">
    <property type="component" value="Unassembled WGS sequence"/>
</dbReference>
<feature type="transmembrane region" description="Helical" evidence="1">
    <location>
        <begin position="9"/>
        <end position="30"/>
    </location>
</feature>
<evidence type="ECO:0000313" key="3">
    <source>
        <dbReference type="Proteomes" id="UP000261032"/>
    </source>
</evidence>
<keyword evidence="1" id="KW-1133">Transmembrane helix</keyword>
<feature type="transmembrane region" description="Helical" evidence="1">
    <location>
        <begin position="42"/>
        <end position="60"/>
    </location>
</feature>
<name>A0A3E3ED52_9FIRM</name>
<dbReference type="Pfam" id="PF11391">
    <property type="entry name" value="DUF2798"/>
    <property type="match status" value="2"/>
</dbReference>
<accession>A0A3E3ED52</accession>
<dbReference type="RefSeq" id="WP_117581616.1">
    <property type="nucleotide sequence ID" value="NZ_QUSL01000015.1"/>
</dbReference>
<dbReference type="EMBL" id="QUSL01000015">
    <property type="protein sequence ID" value="RGD84696.1"/>
    <property type="molecule type" value="Genomic_DNA"/>
</dbReference>
<organism evidence="2 3">
    <name type="scientific">Thomasclavelia ramosa</name>
    <dbReference type="NCBI Taxonomy" id="1547"/>
    <lineage>
        <taxon>Bacteria</taxon>
        <taxon>Bacillati</taxon>
        <taxon>Bacillota</taxon>
        <taxon>Erysipelotrichia</taxon>
        <taxon>Erysipelotrichales</taxon>
        <taxon>Coprobacillaceae</taxon>
        <taxon>Thomasclavelia</taxon>
    </lineage>
</organism>
<feature type="transmembrane region" description="Helical" evidence="1">
    <location>
        <begin position="124"/>
        <end position="144"/>
    </location>
</feature>
<comment type="caution">
    <text evidence="2">The sequence shown here is derived from an EMBL/GenBank/DDBJ whole genome shotgun (WGS) entry which is preliminary data.</text>
</comment>
<dbReference type="AlphaFoldDB" id="A0A3E3ED52"/>
<sequence>MPTNRKESLVFTMFMCAFMFFWMSVYNVSLHFGFSSEAIKEAWLGFPLAYLFAILCDWVIISKFAKSLAFKVVNPKSKPLIKIIMISFFMVCGMVILMSLYGAVEQAGISEQTLMVWLTNIPKNFIAALPLQLLIAGPFIRSVFKILFTRQIA</sequence>
<evidence type="ECO:0000313" key="2">
    <source>
        <dbReference type="EMBL" id="RGD84696.1"/>
    </source>
</evidence>
<keyword evidence="1" id="KW-0812">Transmembrane</keyword>
<keyword evidence="1" id="KW-0472">Membrane</keyword>
<proteinExistence type="predicted"/>
<evidence type="ECO:0000256" key="1">
    <source>
        <dbReference type="SAM" id="Phobius"/>
    </source>
</evidence>
<gene>
    <name evidence="2" type="ORF">DXB93_10430</name>
</gene>
<protein>
    <submittedName>
        <fullName evidence="2">DUF2798 domain-containing protein</fullName>
    </submittedName>
</protein>
<feature type="transmembrane region" description="Helical" evidence="1">
    <location>
        <begin position="80"/>
        <end position="104"/>
    </location>
</feature>
<dbReference type="InterPro" id="IPR021529">
    <property type="entry name" value="DUF2798"/>
</dbReference>
<reference evidence="2 3" key="1">
    <citation type="submission" date="2018-08" db="EMBL/GenBank/DDBJ databases">
        <title>A genome reference for cultivated species of the human gut microbiota.</title>
        <authorList>
            <person name="Zou Y."/>
            <person name="Xue W."/>
            <person name="Luo G."/>
        </authorList>
    </citation>
    <scope>NUCLEOTIDE SEQUENCE [LARGE SCALE GENOMIC DNA]</scope>
    <source>
        <strain evidence="2 3">OM06-4</strain>
    </source>
</reference>